<organism evidence="2 3">
    <name type="scientific">Romanomermis culicivorax</name>
    <name type="common">Nematode worm</name>
    <dbReference type="NCBI Taxonomy" id="13658"/>
    <lineage>
        <taxon>Eukaryota</taxon>
        <taxon>Metazoa</taxon>
        <taxon>Ecdysozoa</taxon>
        <taxon>Nematoda</taxon>
        <taxon>Enoplea</taxon>
        <taxon>Dorylaimia</taxon>
        <taxon>Mermithida</taxon>
        <taxon>Mermithoidea</taxon>
        <taxon>Mermithidae</taxon>
        <taxon>Romanomermis</taxon>
    </lineage>
</organism>
<evidence type="ECO:0000313" key="2">
    <source>
        <dbReference type="Proteomes" id="UP000887565"/>
    </source>
</evidence>
<evidence type="ECO:0000256" key="1">
    <source>
        <dbReference type="SAM" id="MobiDB-lite"/>
    </source>
</evidence>
<feature type="region of interest" description="Disordered" evidence="1">
    <location>
        <begin position="36"/>
        <end position="62"/>
    </location>
</feature>
<proteinExistence type="predicted"/>
<dbReference type="Proteomes" id="UP000887565">
    <property type="component" value="Unplaced"/>
</dbReference>
<dbReference type="WBParaSite" id="nRc.2.0.1.t36069-RA">
    <property type="protein sequence ID" value="nRc.2.0.1.t36069-RA"/>
    <property type="gene ID" value="nRc.2.0.1.g36069"/>
</dbReference>
<protein>
    <submittedName>
        <fullName evidence="3">Uncharacterized protein</fullName>
    </submittedName>
</protein>
<keyword evidence="2" id="KW-1185">Reference proteome</keyword>
<name>A0A915KDQ6_ROMCU</name>
<dbReference type="AlphaFoldDB" id="A0A915KDQ6"/>
<evidence type="ECO:0000313" key="3">
    <source>
        <dbReference type="WBParaSite" id="nRc.2.0.1.t36069-RA"/>
    </source>
</evidence>
<sequence>MFDCISLDHGRSFCLGTQPNGFGHIKTLTGTMHPKLLTAPKVPKKKKRKQKDKWKKSLEVSDDEDWSLQPRSMFDDPKRLQAVVTSAMKRELMHGILKLLNFPVLPTYKLAIPNHLQFKTDPALPSIPHEVDDVWIKRVATNQLLRN</sequence>
<feature type="compositionally biased region" description="Basic residues" evidence="1">
    <location>
        <begin position="42"/>
        <end position="54"/>
    </location>
</feature>
<reference evidence="3" key="1">
    <citation type="submission" date="2022-11" db="UniProtKB">
        <authorList>
            <consortium name="WormBaseParasite"/>
        </authorList>
    </citation>
    <scope>IDENTIFICATION</scope>
</reference>
<accession>A0A915KDQ6</accession>